<organism evidence="1 2">
    <name type="scientific">Rickettsia conorii (strain ATCC VR-613 / Malish 7)</name>
    <dbReference type="NCBI Taxonomy" id="272944"/>
    <lineage>
        <taxon>Bacteria</taxon>
        <taxon>Pseudomonadati</taxon>
        <taxon>Pseudomonadota</taxon>
        <taxon>Alphaproteobacteria</taxon>
        <taxon>Rickettsiales</taxon>
        <taxon>Rickettsiaceae</taxon>
        <taxon>Rickettsieae</taxon>
        <taxon>Rickettsia</taxon>
        <taxon>spotted fever group</taxon>
    </lineage>
</organism>
<keyword evidence="1" id="KW-0808">Transferase</keyword>
<sequence length="52" mass="6499">MFFNNYLPNDYKKLKKCYFIVAYNINLWYYFYLHLDKFNGIKLLITTCFIII</sequence>
<dbReference type="GO" id="GO:0016746">
    <property type="term" value="F:acyltransferase activity"/>
    <property type="evidence" value="ECO:0007669"/>
    <property type="project" value="UniProtKB-KW"/>
</dbReference>
<evidence type="ECO:0000313" key="1">
    <source>
        <dbReference type="EMBL" id="AAL03207.1"/>
    </source>
</evidence>
<accession>Q92HV2</accession>
<dbReference type="EMBL" id="AE006914">
    <property type="protein sequence ID" value="AAL03207.1"/>
    <property type="molecule type" value="Genomic_DNA"/>
</dbReference>
<dbReference type="KEGG" id="rco:RC0669"/>
<name>Q92HV2_RICCN</name>
<proteinExistence type="predicted"/>
<dbReference type="PIR" id="E97783">
    <property type="entry name" value="E97783"/>
</dbReference>
<gene>
    <name evidence="1" type="ordered locus">RC0669</name>
</gene>
<dbReference type="AlphaFoldDB" id="Q92HV2"/>
<keyword evidence="1" id="KW-0012">Acyltransferase</keyword>
<dbReference type="HOGENOM" id="CLU_3084248_0_0_5"/>
<protein>
    <submittedName>
        <fullName evidence="1">Uncharacterized protein</fullName>
    </submittedName>
</protein>
<reference evidence="1 2" key="1">
    <citation type="journal article" date="2001" name="Science">
        <title>Mechanisms of evolution in Rickettsia conorii and R. prowazekii.</title>
        <authorList>
            <person name="Ogata H."/>
            <person name="Audic S."/>
            <person name="Renesto-Audiffren P."/>
            <person name="Fournier P.-E."/>
            <person name="Barbe V."/>
            <person name="Samson D."/>
            <person name="Roux V."/>
            <person name="Cossart P."/>
            <person name="Weissenbach J."/>
            <person name="Claverie J.-M."/>
            <person name="Raoult D."/>
        </authorList>
    </citation>
    <scope>NUCLEOTIDE SEQUENCE [LARGE SCALE GENOMIC DNA]</scope>
    <source>
        <strain evidence="2">ATCC VR-613 / Malish 7</strain>
    </source>
</reference>
<dbReference type="Proteomes" id="UP000000816">
    <property type="component" value="Chromosome"/>
</dbReference>
<evidence type="ECO:0000313" key="2">
    <source>
        <dbReference type="Proteomes" id="UP000000816"/>
    </source>
</evidence>